<comment type="caution">
    <text evidence="2">The sequence shown here is derived from an EMBL/GenBank/DDBJ whole genome shotgun (WGS) entry which is preliminary data.</text>
</comment>
<name>A0A834T4M4_9FABA</name>
<dbReference type="Proteomes" id="UP000634136">
    <property type="component" value="Unassembled WGS sequence"/>
</dbReference>
<protein>
    <recommendedName>
        <fullName evidence="1">Helitron helicase-like domain-containing protein</fullName>
    </recommendedName>
</protein>
<dbReference type="Pfam" id="PF14214">
    <property type="entry name" value="Helitron_like_N"/>
    <property type="match status" value="1"/>
</dbReference>
<evidence type="ECO:0000259" key="1">
    <source>
        <dbReference type="Pfam" id="PF14214"/>
    </source>
</evidence>
<evidence type="ECO:0000313" key="2">
    <source>
        <dbReference type="EMBL" id="KAF7814740.1"/>
    </source>
</evidence>
<dbReference type="AlphaFoldDB" id="A0A834T4M4"/>
<dbReference type="EMBL" id="JAAIUW010000009">
    <property type="protein sequence ID" value="KAF7814740.1"/>
    <property type="molecule type" value="Genomic_DNA"/>
</dbReference>
<proteinExistence type="predicted"/>
<dbReference type="OrthoDB" id="1706095at2759"/>
<organism evidence="2 3">
    <name type="scientific">Senna tora</name>
    <dbReference type="NCBI Taxonomy" id="362788"/>
    <lineage>
        <taxon>Eukaryota</taxon>
        <taxon>Viridiplantae</taxon>
        <taxon>Streptophyta</taxon>
        <taxon>Embryophyta</taxon>
        <taxon>Tracheophyta</taxon>
        <taxon>Spermatophyta</taxon>
        <taxon>Magnoliopsida</taxon>
        <taxon>eudicotyledons</taxon>
        <taxon>Gunneridae</taxon>
        <taxon>Pentapetalae</taxon>
        <taxon>rosids</taxon>
        <taxon>fabids</taxon>
        <taxon>Fabales</taxon>
        <taxon>Fabaceae</taxon>
        <taxon>Caesalpinioideae</taxon>
        <taxon>Cassia clade</taxon>
        <taxon>Senna</taxon>
    </lineage>
</organism>
<dbReference type="InterPro" id="IPR025476">
    <property type="entry name" value="Helitron_helicase-like"/>
</dbReference>
<evidence type="ECO:0000313" key="3">
    <source>
        <dbReference type="Proteomes" id="UP000634136"/>
    </source>
</evidence>
<accession>A0A834T4M4</accession>
<keyword evidence="3" id="KW-1185">Reference proteome</keyword>
<sequence>MGGKIDHFNNGKGPYVFRLNGQNMHLMGGLLPYQDERPKFSQLYIYDTDNEVSNRLRSAGGSEEPEGHDASIVMQLAQMLDSCNPLVKVFRSIRERAKSSNIDNLRLSSLTQALARGESMSSAIGKRIILPSSFVGGERYSRENFQDAMTICTATDRPDILTRVFKIKLNALWKDITKNGLFGKCRAGIYTIEFQKSGLPHAHILIWLCADEKFNTTAQIDTVISAEIPNPETEPRLYEAVKTFMIHGPCGSERKSSPCMVNNKCSKHFPKKFTDRTLFDQDGYAKYCHRDNGHKVIKNGIELDNRFVVPYNRTLLLHYQAHINVEFCNQSRSIKYLFKYVSKGHDKVIAALSKGGSSSGDQNNFDEIKMYYDCRYISACEAAWRIFGFDINYREPSVEHLPFHLPNEQGIIFNDDDPIEDVVNDGTIKETKFLAWFEANKRYPKARCLTYAQLPTEFVFKPDSREWHERKFGYSIGRLYYVPPGHGELNYLRVLLTFTKGETCYVDIRTINGVVYPTFKDACYAMGILDDDKEYIEGIVEASN</sequence>
<feature type="domain" description="Helitron helicase-like" evidence="1">
    <location>
        <begin position="153"/>
        <end position="206"/>
    </location>
</feature>
<reference evidence="2" key="1">
    <citation type="submission" date="2020-09" db="EMBL/GenBank/DDBJ databases">
        <title>Genome-Enabled Discovery of Anthraquinone Biosynthesis in Senna tora.</title>
        <authorList>
            <person name="Kang S.-H."/>
            <person name="Pandey R.P."/>
            <person name="Lee C.-M."/>
            <person name="Sim J.-S."/>
            <person name="Jeong J.-T."/>
            <person name="Choi B.-S."/>
            <person name="Jung M."/>
            <person name="Ginzburg D."/>
            <person name="Zhao K."/>
            <person name="Won S.Y."/>
            <person name="Oh T.-J."/>
            <person name="Yu Y."/>
            <person name="Kim N.-H."/>
            <person name="Lee O.R."/>
            <person name="Lee T.-H."/>
            <person name="Bashyal P."/>
            <person name="Kim T.-S."/>
            <person name="Lee W.-H."/>
            <person name="Kawkins C."/>
            <person name="Kim C.-K."/>
            <person name="Kim J.S."/>
            <person name="Ahn B.O."/>
            <person name="Rhee S.Y."/>
            <person name="Sohng J.K."/>
        </authorList>
    </citation>
    <scope>NUCLEOTIDE SEQUENCE</scope>
    <source>
        <tissue evidence="2">Leaf</tissue>
    </source>
</reference>
<dbReference type="PANTHER" id="PTHR10492">
    <property type="match status" value="1"/>
</dbReference>
<dbReference type="PANTHER" id="PTHR10492:SF101">
    <property type="entry name" value="ATP-DEPENDENT DNA HELICASE"/>
    <property type="match status" value="1"/>
</dbReference>
<gene>
    <name evidence="2" type="ORF">G2W53_028709</name>
</gene>